<organism evidence="1 2">
    <name type="scientific">Saccharothrix syringae</name>
    <name type="common">Nocardiopsis syringae</name>
    <dbReference type="NCBI Taxonomy" id="103733"/>
    <lineage>
        <taxon>Bacteria</taxon>
        <taxon>Bacillati</taxon>
        <taxon>Actinomycetota</taxon>
        <taxon>Actinomycetes</taxon>
        <taxon>Pseudonocardiales</taxon>
        <taxon>Pseudonocardiaceae</taxon>
        <taxon>Saccharothrix</taxon>
    </lineage>
</organism>
<dbReference type="KEGG" id="ssyi:EKG83_45075"/>
<dbReference type="AlphaFoldDB" id="A0A5Q0HCQ2"/>
<name>A0A5Q0HCQ2_SACSY</name>
<gene>
    <name evidence="1" type="ORF">EKG83_45075</name>
</gene>
<protein>
    <submittedName>
        <fullName evidence="1">Uncharacterized protein</fullName>
    </submittedName>
</protein>
<sequence>MASEGAWSAQSMQAMTTNMVGLKQAAESGSFAISQDGAQAYIKAIEDAQMQLAEVDLDILDLVNKPKLGTSPDGKSLSEYNLENVNGGAGTTGIIKAIDDLKAALEEARLAMQKAVENYREIDGSAAGTYQRY</sequence>
<proteinExistence type="predicted"/>
<reference evidence="2" key="1">
    <citation type="journal article" date="2021" name="Curr. Microbiol.">
        <title>Complete genome of nocamycin-producing strain Saccharothrix syringae NRRL B-16468 reveals the biosynthetic potential for secondary metabolites.</title>
        <authorList>
            <person name="Mo X."/>
            <person name="Yang S."/>
        </authorList>
    </citation>
    <scope>NUCLEOTIDE SEQUENCE [LARGE SCALE GENOMIC DNA]</scope>
    <source>
        <strain evidence="2">ATCC 51364 / DSM 43886 / JCM 6844 / KCTC 9398 / NBRC 14523 / NRRL B-16468 / INA 2240</strain>
    </source>
</reference>
<dbReference type="OrthoDB" id="3698368at2"/>
<evidence type="ECO:0000313" key="1">
    <source>
        <dbReference type="EMBL" id="QFZ23663.1"/>
    </source>
</evidence>
<evidence type="ECO:0000313" key="2">
    <source>
        <dbReference type="Proteomes" id="UP000325787"/>
    </source>
</evidence>
<keyword evidence="2" id="KW-1185">Reference proteome</keyword>
<dbReference type="EMBL" id="CP034550">
    <property type="protein sequence ID" value="QFZ23663.1"/>
    <property type="molecule type" value="Genomic_DNA"/>
</dbReference>
<accession>A0A5Q0HCQ2</accession>
<dbReference type="Proteomes" id="UP000325787">
    <property type="component" value="Chromosome"/>
</dbReference>